<gene>
    <name evidence="6" type="ORF">OSB04_021850</name>
</gene>
<dbReference type="GO" id="GO:0045010">
    <property type="term" value="P:actin nucleation"/>
    <property type="evidence" value="ECO:0007669"/>
    <property type="project" value="InterPro"/>
</dbReference>
<feature type="compositionally biased region" description="Basic and acidic residues" evidence="3">
    <location>
        <begin position="974"/>
        <end position="987"/>
    </location>
</feature>
<feature type="region of interest" description="Disordered" evidence="3">
    <location>
        <begin position="910"/>
        <end position="1038"/>
    </location>
</feature>
<evidence type="ECO:0000256" key="1">
    <source>
        <dbReference type="ARBA" id="ARBA00025793"/>
    </source>
</evidence>
<feature type="domain" description="FH2" evidence="5">
    <location>
        <begin position="400"/>
        <end position="823"/>
    </location>
</feature>
<dbReference type="Gene3D" id="1.20.58.2220">
    <property type="entry name" value="Formin, FH2 domain"/>
    <property type="match status" value="1"/>
</dbReference>
<name>A0AA38W5B7_9ASTR</name>
<protein>
    <recommendedName>
        <fullName evidence="2">Formin-like protein</fullName>
    </recommendedName>
</protein>
<dbReference type="PANTHER" id="PTHR23213:SF372">
    <property type="entry name" value="FORMIN-LIKE PROTEIN"/>
    <property type="match status" value="1"/>
</dbReference>
<feature type="compositionally biased region" description="Acidic residues" evidence="3">
    <location>
        <begin position="917"/>
        <end position="926"/>
    </location>
</feature>
<feature type="compositionally biased region" description="Polar residues" evidence="3">
    <location>
        <begin position="954"/>
        <end position="969"/>
    </location>
</feature>
<evidence type="ECO:0000313" key="7">
    <source>
        <dbReference type="Proteomes" id="UP001172457"/>
    </source>
</evidence>
<dbReference type="SMART" id="SM00498">
    <property type="entry name" value="FH2"/>
    <property type="match status" value="1"/>
</dbReference>
<keyword evidence="4" id="KW-0472">Membrane</keyword>
<dbReference type="EMBL" id="JARYMX010000005">
    <property type="protein sequence ID" value="KAJ9549307.1"/>
    <property type="molecule type" value="Genomic_DNA"/>
</dbReference>
<evidence type="ECO:0000256" key="4">
    <source>
        <dbReference type="SAM" id="Phobius"/>
    </source>
</evidence>
<dbReference type="PANTHER" id="PTHR23213">
    <property type="entry name" value="FORMIN-RELATED"/>
    <property type="match status" value="1"/>
</dbReference>
<proteinExistence type="inferred from homology"/>
<dbReference type="AlphaFoldDB" id="A0AA38W5B7"/>
<feature type="compositionally biased region" description="Basic and acidic residues" evidence="3">
    <location>
        <begin position="385"/>
        <end position="397"/>
    </location>
</feature>
<dbReference type="InterPro" id="IPR042201">
    <property type="entry name" value="FH2_Formin_sf"/>
</dbReference>
<dbReference type="InterPro" id="IPR027643">
    <property type="entry name" value="Formin-like_plant"/>
</dbReference>
<dbReference type="InterPro" id="IPR015425">
    <property type="entry name" value="FH2_Formin"/>
</dbReference>
<feature type="region of interest" description="Disordered" evidence="3">
    <location>
        <begin position="202"/>
        <end position="238"/>
    </location>
</feature>
<organism evidence="6 7">
    <name type="scientific">Centaurea solstitialis</name>
    <name type="common">yellow star-thistle</name>
    <dbReference type="NCBI Taxonomy" id="347529"/>
    <lineage>
        <taxon>Eukaryota</taxon>
        <taxon>Viridiplantae</taxon>
        <taxon>Streptophyta</taxon>
        <taxon>Embryophyta</taxon>
        <taxon>Tracheophyta</taxon>
        <taxon>Spermatophyta</taxon>
        <taxon>Magnoliopsida</taxon>
        <taxon>eudicotyledons</taxon>
        <taxon>Gunneridae</taxon>
        <taxon>Pentapetalae</taxon>
        <taxon>asterids</taxon>
        <taxon>campanulids</taxon>
        <taxon>Asterales</taxon>
        <taxon>Asteraceae</taxon>
        <taxon>Carduoideae</taxon>
        <taxon>Cardueae</taxon>
        <taxon>Centaureinae</taxon>
        <taxon>Centaurea</taxon>
    </lineage>
</organism>
<keyword evidence="4" id="KW-1133">Transmembrane helix</keyword>
<feature type="compositionally biased region" description="Pro residues" evidence="3">
    <location>
        <begin position="327"/>
        <end position="373"/>
    </location>
</feature>
<dbReference type="PROSITE" id="PS51444">
    <property type="entry name" value="FH2"/>
    <property type="match status" value="1"/>
</dbReference>
<accession>A0AA38W5B7</accession>
<dbReference type="Pfam" id="PF02181">
    <property type="entry name" value="FH2"/>
    <property type="match status" value="1"/>
</dbReference>
<feature type="region of interest" description="Disordered" evidence="3">
    <location>
        <begin position="107"/>
        <end position="126"/>
    </location>
</feature>
<feature type="transmembrane region" description="Helical" evidence="4">
    <location>
        <begin position="156"/>
        <end position="183"/>
    </location>
</feature>
<evidence type="ECO:0000313" key="6">
    <source>
        <dbReference type="EMBL" id="KAJ9549307.1"/>
    </source>
</evidence>
<keyword evidence="7" id="KW-1185">Reference proteome</keyword>
<evidence type="ECO:0000256" key="3">
    <source>
        <dbReference type="SAM" id="MobiDB-lite"/>
    </source>
</evidence>
<dbReference type="Proteomes" id="UP001172457">
    <property type="component" value="Chromosome 5"/>
</dbReference>
<feature type="compositionally biased region" description="Basic and acidic residues" evidence="3">
    <location>
        <begin position="1001"/>
        <end position="1015"/>
    </location>
</feature>
<evidence type="ECO:0000259" key="5">
    <source>
        <dbReference type="PROSITE" id="PS51444"/>
    </source>
</evidence>
<dbReference type="GO" id="GO:0051015">
    <property type="term" value="F:actin filament binding"/>
    <property type="evidence" value="ECO:0007669"/>
    <property type="project" value="InterPro"/>
</dbReference>
<feature type="compositionally biased region" description="Acidic residues" evidence="3">
    <location>
        <begin position="1019"/>
        <end position="1038"/>
    </location>
</feature>
<feature type="region of interest" description="Disordered" evidence="3">
    <location>
        <begin position="292"/>
        <end position="408"/>
    </location>
</feature>
<evidence type="ECO:0000256" key="2">
    <source>
        <dbReference type="RuleBase" id="RU361260"/>
    </source>
</evidence>
<feature type="transmembrane region" description="Helical" evidence="4">
    <location>
        <begin position="16"/>
        <end position="33"/>
    </location>
</feature>
<comment type="similarity">
    <text evidence="1">Belongs to the formin-like family. Class-I subfamily.</text>
</comment>
<comment type="caution">
    <text evidence="6">The sequence shown here is derived from an EMBL/GenBank/DDBJ whole genome shotgun (WGS) entry which is preliminary data.</text>
</comment>
<sequence>MKRGVLWNGTVYCAKRLGLVGVFVALLCVFLVDQLDGNRWIPKETSYGNGAEWRSQFIDENGPTLSQKATSEEGWLKSPSKSYRYDDHQRTFLRKLHDRLLRRPCPHPMSTDHIHGDPASSPSTVNHQPIRALLTSPKDLANPYPRPHRKLADTGLPGGGSVLIIVVLATVVVTLGVFAVFLFCCIGRDALKPANGHAAKANGHAAKANGHEASPNGHEASVNGQEDNKPLVNPHPKPKKGKLGHSFVFFNLSHHASRFCFVAKIVEGAIASFFQPQQESFESAPLPLQSKKITHHESPPAAAPPRAQSPLAATPPSGDPTAATPPLASPQPTPSPPAPAATPPPPPPPSIPPAPKLPPPPPPPRPGLQPPTKPGHIRKASSSGSKKDTTTVKEENKQGGGETEGTQTKLKPLFWDKVNAVHNRSMVWHHLKEGSFKVDEDMMVNLFGYVAAQNKKERGKLEANLQAQPKLVQILDAKKAQNLAILLKALNVASEEVSDAVKKGTQLPVELISTLLKMAPSQEEEKRLLSYSGDINQLGPSERFLKNLVEIPYAFKRLEALLFMSSFKEDYNMAKEAFATLEVACNKLTSSRLFLRLLEAVLKTGNRMNDGTYRGGAQAFKLDTLLKLSDVKGTDGKTTLLSFVVREIIRYEGIKVARKRNPSGDKTEDLSEETPESLESLGLEVVSKLSEELDDVKKAAVIDGENLTATVSKLGNMLKKTKEFMNEEMKTVEAGSEFKDALTKFLEHAEADITLMIEEDKRIMSLVKSTGDYFHGKSGKDEGLRLFAIVRDFLKLLDKGGRASANGSGGKGRKGAWKNTRFKILIMQDAMRMILESIYDDDTDRSASSRMRSLSKELGHRSPKKGKIRYDSDEEAQPPTPPPMPVQPEEGRRRFLLPNVRDKLALLTLNQQRADDSDSDWSSDGEETPHDGNEAQQSSTLSYRDDEPGERFSPNEQADVSGRYSNGWNSDDEETKRDQRLSSDGNEKVVPADADGWNSEDDGKTRSENEGREMAEPPGFEDNERETIYDEEIDKSDT</sequence>
<reference evidence="6" key="1">
    <citation type="submission" date="2023-03" db="EMBL/GenBank/DDBJ databases">
        <title>Chromosome-scale reference genome and RAD-based genetic map of yellow starthistle (Centaurea solstitialis) reveal putative structural variation and QTLs associated with invader traits.</title>
        <authorList>
            <person name="Reatini B."/>
            <person name="Cang F.A."/>
            <person name="Jiang Q."/>
            <person name="Mckibben M.T.W."/>
            <person name="Barker M.S."/>
            <person name="Rieseberg L.H."/>
            <person name="Dlugosch K.M."/>
        </authorList>
    </citation>
    <scope>NUCLEOTIDE SEQUENCE</scope>
    <source>
        <strain evidence="6">CAN-66</strain>
        <tissue evidence="6">Leaf</tissue>
    </source>
</reference>
<dbReference type="SUPFAM" id="SSF101447">
    <property type="entry name" value="Formin homology 2 domain (FH2 domain)"/>
    <property type="match status" value="1"/>
</dbReference>
<keyword evidence="4" id="KW-0812">Transmembrane</keyword>
<feature type="region of interest" description="Disordered" evidence="3">
    <location>
        <begin position="845"/>
        <end position="890"/>
    </location>
</feature>